<organism evidence="2">
    <name type="scientific">Acromyrmex echinatior</name>
    <name type="common">Panamanian leafcutter ant</name>
    <name type="synonym">Acromyrmex octospinosus echinatior</name>
    <dbReference type="NCBI Taxonomy" id="103372"/>
    <lineage>
        <taxon>Eukaryota</taxon>
        <taxon>Metazoa</taxon>
        <taxon>Ecdysozoa</taxon>
        <taxon>Arthropoda</taxon>
        <taxon>Hexapoda</taxon>
        <taxon>Insecta</taxon>
        <taxon>Pterygota</taxon>
        <taxon>Neoptera</taxon>
        <taxon>Endopterygota</taxon>
        <taxon>Hymenoptera</taxon>
        <taxon>Apocrita</taxon>
        <taxon>Aculeata</taxon>
        <taxon>Formicoidea</taxon>
        <taxon>Formicidae</taxon>
        <taxon>Myrmicinae</taxon>
        <taxon>Acromyrmex</taxon>
    </lineage>
</organism>
<protein>
    <submittedName>
        <fullName evidence="1">Uncharacterized protein</fullName>
    </submittedName>
</protein>
<sequence>MKVCSDARTDMSKECKMEKICRTCEKSHMAKDDRKKECCRHCLRTGQPSSYFVLARKCPKYFSMPMKSMIEYMRKVVNVVREKPLPMCMDGNAVSNALFSKYVGRNRSRSKEVEELPTRSTEKSFEQLLEEEEEEDVFDETFMGSIIDLIHQTWITNTFVKNLRMMIGCIQTYMVHQRKIDPNTYEGGKDDERCINVIFERIENERFAEFYVFGGRAGSFPLYLREQKIVSSKWLLDWVADDLRKVPSLMKEKKNVL</sequence>
<reference evidence="1" key="1">
    <citation type="submission" date="2011-02" db="EMBL/GenBank/DDBJ databases">
        <title>The genome of the leaf-cutting ant Acromyrmex echinatior suggests key adaptations to social evolution and fungus farming.</title>
        <authorList>
            <person name="Nygaard S."/>
            <person name="Zhang G."/>
        </authorList>
    </citation>
    <scope>NUCLEOTIDE SEQUENCE</scope>
</reference>
<dbReference type="InParanoid" id="F4W4T8"/>
<gene>
    <name evidence="1" type="ORF">G5I_00413</name>
</gene>
<dbReference type="AlphaFoldDB" id="F4W4T8"/>
<dbReference type="Proteomes" id="UP000007755">
    <property type="component" value="Unassembled WGS sequence"/>
</dbReference>
<evidence type="ECO:0000313" key="1">
    <source>
        <dbReference type="EMBL" id="EGI70786.1"/>
    </source>
</evidence>
<accession>F4W4T8</accession>
<name>F4W4T8_ACREC</name>
<evidence type="ECO:0000313" key="2">
    <source>
        <dbReference type="Proteomes" id="UP000007755"/>
    </source>
</evidence>
<proteinExistence type="predicted"/>
<keyword evidence="2" id="KW-1185">Reference proteome</keyword>
<dbReference type="EMBL" id="GL887554">
    <property type="protein sequence ID" value="EGI70786.1"/>
    <property type="molecule type" value="Genomic_DNA"/>
</dbReference>